<keyword evidence="3" id="KW-1185">Reference proteome</keyword>
<dbReference type="EMBL" id="JACHOB010000004">
    <property type="protein sequence ID" value="MBB4659686.1"/>
    <property type="molecule type" value="Genomic_DNA"/>
</dbReference>
<sequence>GWSYSGNGGGVEDLDLVLDFDPARLSPWGERLVNGPGGLRDTSRTASVFPAEEKAAERSARRQRAPVTPRQIKGMPWVR</sequence>
<name>A0A840I3V9_9PROT</name>
<organism evidence="2 3">
    <name type="scientific">Parvularcula dongshanensis</name>
    <dbReference type="NCBI Taxonomy" id="1173995"/>
    <lineage>
        <taxon>Bacteria</taxon>
        <taxon>Pseudomonadati</taxon>
        <taxon>Pseudomonadota</taxon>
        <taxon>Alphaproteobacteria</taxon>
        <taxon>Parvularculales</taxon>
        <taxon>Parvularculaceae</taxon>
        <taxon>Parvularcula</taxon>
    </lineage>
</organism>
<reference evidence="2 3" key="1">
    <citation type="submission" date="2020-08" db="EMBL/GenBank/DDBJ databases">
        <title>Genomic Encyclopedia of Type Strains, Phase IV (KMG-IV): sequencing the most valuable type-strain genomes for metagenomic binning, comparative biology and taxonomic classification.</title>
        <authorList>
            <person name="Goeker M."/>
        </authorList>
    </citation>
    <scope>NUCLEOTIDE SEQUENCE [LARGE SCALE GENOMIC DNA]</scope>
    <source>
        <strain evidence="2 3">DSM 102850</strain>
    </source>
</reference>
<feature type="region of interest" description="Disordered" evidence="1">
    <location>
        <begin position="36"/>
        <end position="79"/>
    </location>
</feature>
<evidence type="ECO:0000256" key="1">
    <source>
        <dbReference type="SAM" id="MobiDB-lite"/>
    </source>
</evidence>
<accession>A0A840I3V9</accession>
<dbReference type="Proteomes" id="UP000563524">
    <property type="component" value="Unassembled WGS sequence"/>
</dbReference>
<evidence type="ECO:0000313" key="2">
    <source>
        <dbReference type="EMBL" id="MBB4659686.1"/>
    </source>
</evidence>
<dbReference type="AlphaFoldDB" id="A0A840I3V9"/>
<evidence type="ECO:0000313" key="3">
    <source>
        <dbReference type="Proteomes" id="UP000563524"/>
    </source>
</evidence>
<comment type="caution">
    <text evidence="2">The sequence shown here is derived from an EMBL/GenBank/DDBJ whole genome shotgun (WGS) entry which is preliminary data.</text>
</comment>
<gene>
    <name evidence="2" type="ORF">GGQ59_002223</name>
</gene>
<feature type="compositionally biased region" description="Basic and acidic residues" evidence="1">
    <location>
        <begin position="51"/>
        <end position="60"/>
    </location>
</feature>
<feature type="non-terminal residue" evidence="2">
    <location>
        <position position="1"/>
    </location>
</feature>
<protein>
    <submittedName>
        <fullName evidence="2">Uncharacterized protein</fullName>
    </submittedName>
</protein>
<proteinExistence type="predicted"/>